<reference evidence="2" key="1">
    <citation type="journal article" date="2024" name="Proc. Natl. Acad. Sci. U.S.A.">
        <title>Extraordinary preservation of gene collinearity over three hundred million years revealed in homosporous lycophytes.</title>
        <authorList>
            <person name="Li C."/>
            <person name="Wickell D."/>
            <person name="Kuo L.Y."/>
            <person name="Chen X."/>
            <person name="Nie B."/>
            <person name="Liao X."/>
            <person name="Peng D."/>
            <person name="Ji J."/>
            <person name="Jenkins J."/>
            <person name="Williams M."/>
            <person name="Shu S."/>
            <person name="Plott C."/>
            <person name="Barry K."/>
            <person name="Rajasekar S."/>
            <person name="Grimwood J."/>
            <person name="Han X."/>
            <person name="Sun S."/>
            <person name="Hou Z."/>
            <person name="He W."/>
            <person name="Dai G."/>
            <person name="Sun C."/>
            <person name="Schmutz J."/>
            <person name="Leebens-Mack J.H."/>
            <person name="Li F.W."/>
            <person name="Wang L."/>
        </authorList>
    </citation>
    <scope>NUCLEOTIDE SEQUENCE [LARGE SCALE GENOMIC DNA]</scope>
    <source>
        <strain evidence="2">cv. PW_Plant_1</strain>
    </source>
</reference>
<keyword evidence="2" id="KW-1185">Reference proteome</keyword>
<protein>
    <submittedName>
        <fullName evidence="1">Uncharacterized protein</fullName>
    </submittedName>
</protein>
<dbReference type="Proteomes" id="UP001162992">
    <property type="component" value="Chromosome 11"/>
</dbReference>
<comment type="caution">
    <text evidence="1">The sequence shown here is derived from an EMBL/GenBank/DDBJ whole genome shotgun (WGS) entry which is preliminary data.</text>
</comment>
<dbReference type="EMBL" id="CM055102">
    <property type="protein sequence ID" value="KAJ7539938.1"/>
    <property type="molecule type" value="Genomic_DNA"/>
</dbReference>
<organism evidence="1 2">
    <name type="scientific">Diphasiastrum complanatum</name>
    <name type="common">Issler's clubmoss</name>
    <name type="synonym">Lycopodium complanatum</name>
    <dbReference type="NCBI Taxonomy" id="34168"/>
    <lineage>
        <taxon>Eukaryota</taxon>
        <taxon>Viridiplantae</taxon>
        <taxon>Streptophyta</taxon>
        <taxon>Embryophyta</taxon>
        <taxon>Tracheophyta</taxon>
        <taxon>Lycopodiopsida</taxon>
        <taxon>Lycopodiales</taxon>
        <taxon>Lycopodiaceae</taxon>
        <taxon>Lycopodioideae</taxon>
        <taxon>Diphasiastrum</taxon>
    </lineage>
</organism>
<evidence type="ECO:0000313" key="1">
    <source>
        <dbReference type="EMBL" id="KAJ7539938.1"/>
    </source>
</evidence>
<accession>A0ACC2CD26</accession>
<evidence type="ECO:0000313" key="2">
    <source>
        <dbReference type="Proteomes" id="UP001162992"/>
    </source>
</evidence>
<proteinExistence type="predicted"/>
<sequence>MQVQTYRRGAEHRDQSRSCLEYDCLSSACLQLLWPRQILRKWLNLRSSGYEFSADEDNDPQIDWEEFESLHLQTGAGILESSFPVNIKQPTSPEERPPTHSSGMLRRGSSDTFLIQQNDTQELRIHVGTWNVAGKPPPADLDLGPWLNAKDPADLYILGFQEIVPLNAGNVLGAEDDGPAATWEALIRQTLNQRSFQYKKKSYTVPPSPEREGAQDATSFINSRTLMETVACRQNASSFKLNDHKNRGRWLDLSYEQVQQNTKLQCNSLLKPVCGLEGKSSFHADYLLPRDEASAAIEEETLVTWLLSDLRHNSEDYYTRQRTGEYVRIASKQMVGLFITVWIRRDLRHAIKNLKVSCVGCGLMGYLGNKGSISVSMLIHQTSFCFVCAHLTSGEREGDELRRNADVAEILRRTYFSQSSKFGDFHLPGTILAHDRIIWLGDLNYRLTLSHGETKLLLTKGDWDSLLENDQLKLEQNAGRVFEGWQEGSIQFPPTYKYIINSDCYLGVTSRPRDKRRTPAWCDRILWFGKGLTQISYVRAESQLSDHRPVNALFLAEVEVHHGHENLSKIFNQKAANDHQQ</sequence>
<name>A0ACC2CD26_DIPCM</name>
<gene>
    <name evidence="1" type="ORF">O6H91_11G115900</name>
</gene>